<feature type="binding site" evidence="7">
    <location>
        <position position="207"/>
    </location>
    <ligand>
        <name>substrate</name>
    </ligand>
</feature>
<accession>A0A368BY98</accession>
<evidence type="ECO:0000256" key="7">
    <source>
        <dbReference type="HAMAP-Rule" id="MF_00218"/>
    </source>
</evidence>
<feature type="site" description="Transition state stabilizer" evidence="7">
    <location>
        <position position="76"/>
    </location>
</feature>
<comment type="caution">
    <text evidence="7">Lacks conserved residue(s) required for the propagation of feature annotation.</text>
</comment>
<evidence type="ECO:0000256" key="4">
    <source>
        <dbReference type="ARBA" id="ARBA00022793"/>
    </source>
</evidence>
<evidence type="ECO:0000259" key="10">
    <source>
        <dbReference type="PROSITE" id="PS00906"/>
    </source>
</evidence>
<evidence type="ECO:0000313" key="12">
    <source>
        <dbReference type="EMBL" id="RCL41864.1"/>
    </source>
</evidence>
<dbReference type="Proteomes" id="UP000253307">
    <property type="component" value="Unassembled WGS sequence"/>
</dbReference>
<evidence type="ECO:0000256" key="1">
    <source>
        <dbReference type="ARBA" id="ARBA00004804"/>
    </source>
</evidence>
<organism evidence="12 13">
    <name type="scientific">SAR86 cluster bacterium</name>
    <dbReference type="NCBI Taxonomy" id="2030880"/>
    <lineage>
        <taxon>Bacteria</taxon>
        <taxon>Pseudomonadati</taxon>
        <taxon>Pseudomonadota</taxon>
        <taxon>Gammaproteobacteria</taxon>
        <taxon>SAR86 cluster</taxon>
    </lineage>
</organism>
<evidence type="ECO:0000256" key="8">
    <source>
        <dbReference type="RuleBase" id="RU000554"/>
    </source>
</evidence>
<dbReference type="CDD" id="cd00717">
    <property type="entry name" value="URO-D"/>
    <property type="match status" value="1"/>
</dbReference>
<dbReference type="InterPro" id="IPR038071">
    <property type="entry name" value="UROD/MetE-like_sf"/>
</dbReference>
<evidence type="ECO:0000313" key="13">
    <source>
        <dbReference type="Proteomes" id="UP000253307"/>
    </source>
</evidence>
<sequence length="345" mass="39592">MSVNESSFLSALNLEPTSKPPIWLMRQAGRYLPEYQIIRKNYKNFLDMCKEPITCAELALQPIERYELDASILFSDILTVPDAFNLGLYFAEGEGPRFQNPISSKKHVDDLNKFDVNDLSYVFKTVEETKKILPHNLPLIGFCGSPWTLVAYSIEGSGSKTFHKTKKFMIENEASILKLLEVYTNACFEYLKQQVMSGVNALQIFDSWADLLDASQLRKFSFSYTQKLIDLLKHDEITKDIPLIVFEKNPILPFSDNPFKNIQCLSLHFTENLKNSRDKLLNKYAIQGNLDPKILLLSEKEIITEVRKICNTMQDYPGYVFNLGHGITPDINPENIKLMIKAIRD</sequence>
<protein>
    <recommendedName>
        <fullName evidence="3 7">Uroporphyrinogen decarboxylase</fullName>
        <shortName evidence="7">UPD</shortName>
        <shortName evidence="7">URO-D</shortName>
        <ecNumber evidence="3 7">4.1.1.37</ecNumber>
    </recommendedName>
</protein>
<keyword evidence="7" id="KW-0963">Cytoplasm</keyword>
<comment type="catalytic activity">
    <reaction evidence="7 8">
        <text>uroporphyrinogen III + 4 H(+) = coproporphyrinogen III + 4 CO2</text>
        <dbReference type="Rhea" id="RHEA:19865"/>
        <dbReference type="ChEBI" id="CHEBI:15378"/>
        <dbReference type="ChEBI" id="CHEBI:16526"/>
        <dbReference type="ChEBI" id="CHEBI:57308"/>
        <dbReference type="ChEBI" id="CHEBI:57309"/>
        <dbReference type="EC" id="4.1.1.37"/>
    </reaction>
</comment>
<keyword evidence="4 7" id="KW-0210">Decarboxylase</keyword>
<dbReference type="GO" id="GO:0005829">
    <property type="term" value="C:cytosol"/>
    <property type="evidence" value="ECO:0007669"/>
    <property type="project" value="TreeGrafter"/>
</dbReference>
<evidence type="ECO:0000256" key="5">
    <source>
        <dbReference type="ARBA" id="ARBA00023239"/>
    </source>
</evidence>
<dbReference type="EC" id="4.1.1.37" evidence="3 7"/>
<reference evidence="12 13" key="1">
    <citation type="journal article" date="2018" name="Microbiome">
        <title>Fine metagenomic profile of the Mediterranean stratified and mixed water columns revealed by assembly and recruitment.</title>
        <authorList>
            <person name="Haro-Moreno J.M."/>
            <person name="Lopez-Perez M."/>
            <person name="De La Torre J.R."/>
            <person name="Picazo A."/>
            <person name="Camacho A."/>
            <person name="Rodriguez-Valera F."/>
        </authorList>
    </citation>
    <scope>NUCLEOTIDE SEQUENCE [LARGE SCALE GENOMIC DNA]</scope>
    <source>
        <strain evidence="12">MED-G82</strain>
    </source>
</reference>
<dbReference type="SUPFAM" id="SSF51726">
    <property type="entry name" value="UROD/MetE-like"/>
    <property type="match status" value="1"/>
</dbReference>
<dbReference type="PANTHER" id="PTHR21091:SF169">
    <property type="entry name" value="UROPORPHYRINOGEN DECARBOXYLASE"/>
    <property type="match status" value="1"/>
</dbReference>
<comment type="function">
    <text evidence="7">Catalyzes the decarboxylation of four acetate groups of uroporphyrinogen-III to yield coproporphyrinogen-III.</text>
</comment>
<comment type="caution">
    <text evidence="12">The sequence shown here is derived from an EMBL/GenBank/DDBJ whole genome shotgun (WGS) entry which is preliminary data.</text>
</comment>
<feature type="domain" description="Uroporphyrinogen decarboxylase (URO-D)" evidence="11">
    <location>
        <begin position="140"/>
        <end position="156"/>
    </location>
</feature>
<dbReference type="Gene3D" id="3.20.20.210">
    <property type="match status" value="1"/>
</dbReference>
<dbReference type="GO" id="GO:0006782">
    <property type="term" value="P:protoporphyrinogen IX biosynthetic process"/>
    <property type="evidence" value="ECO:0007669"/>
    <property type="project" value="UniProtKB-UniRule"/>
</dbReference>
<comment type="pathway">
    <text evidence="1 7 8">Porphyrin-containing compound metabolism; protoporphyrin-IX biosynthesis; coproporphyrinogen-III from 5-aminolevulinate: step 4/4.</text>
</comment>
<evidence type="ECO:0000256" key="2">
    <source>
        <dbReference type="ARBA" id="ARBA00009935"/>
    </source>
</evidence>
<dbReference type="EMBL" id="QOPE01000010">
    <property type="protein sequence ID" value="RCL41864.1"/>
    <property type="molecule type" value="Genomic_DNA"/>
</dbReference>
<dbReference type="InterPro" id="IPR006361">
    <property type="entry name" value="Uroporphyrinogen_deCO2ase_HemE"/>
</dbReference>
<dbReference type="PANTHER" id="PTHR21091">
    <property type="entry name" value="METHYLTETRAHYDROFOLATE:HOMOCYSTEINE METHYLTRANSFERASE RELATED"/>
    <property type="match status" value="1"/>
</dbReference>
<evidence type="ECO:0000256" key="9">
    <source>
        <dbReference type="RuleBase" id="RU004169"/>
    </source>
</evidence>
<feature type="binding site" evidence="7">
    <location>
        <begin position="26"/>
        <end position="30"/>
    </location>
    <ligand>
        <name>substrate</name>
    </ligand>
</feature>
<dbReference type="GO" id="GO:0004853">
    <property type="term" value="F:uroporphyrinogen decarboxylase activity"/>
    <property type="evidence" value="ECO:0007669"/>
    <property type="project" value="UniProtKB-UniRule"/>
</dbReference>
<dbReference type="NCBIfam" id="TIGR01464">
    <property type="entry name" value="hemE"/>
    <property type="match status" value="1"/>
</dbReference>
<dbReference type="PROSITE" id="PS00907">
    <property type="entry name" value="UROD_2"/>
    <property type="match status" value="1"/>
</dbReference>
<keyword evidence="5 7" id="KW-0456">Lyase</keyword>
<feature type="domain" description="Uroporphyrinogen decarboxylase (URO-D)" evidence="10">
    <location>
        <begin position="21"/>
        <end position="30"/>
    </location>
</feature>
<feature type="binding site" evidence="7">
    <location>
        <position position="76"/>
    </location>
    <ligand>
        <name>substrate</name>
    </ligand>
</feature>
<dbReference type="PROSITE" id="PS00906">
    <property type="entry name" value="UROD_1"/>
    <property type="match status" value="1"/>
</dbReference>
<evidence type="ECO:0000256" key="6">
    <source>
        <dbReference type="ARBA" id="ARBA00023244"/>
    </source>
</evidence>
<feature type="binding site" evidence="7">
    <location>
        <position position="152"/>
    </location>
    <ligand>
        <name>substrate</name>
    </ligand>
</feature>
<dbReference type="AlphaFoldDB" id="A0A368BY98"/>
<evidence type="ECO:0000256" key="3">
    <source>
        <dbReference type="ARBA" id="ARBA00012288"/>
    </source>
</evidence>
<feature type="binding site" evidence="7">
    <location>
        <position position="325"/>
    </location>
    <ligand>
        <name>substrate</name>
    </ligand>
</feature>
<dbReference type="HAMAP" id="MF_00218">
    <property type="entry name" value="URO_D"/>
    <property type="match status" value="1"/>
</dbReference>
<name>A0A368BY98_9GAMM</name>
<dbReference type="InterPro" id="IPR000257">
    <property type="entry name" value="Uroporphyrinogen_deCOase"/>
</dbReference>
<comment type="subcellular location">
    <subcellularLocation>
        <location evidence="7">Cytoplasm</location>
    </subcellularLocation>
</comment>
<gene>
    <name evidence="7" type="primary">hemE</name>
    <name evidence="12" type="ORF">DBW96_01865</name>
</gene>
<proteinExistence type="inferred from homology"/>
<comment type="similarity">
    <text evidence="2 7 9">Belongs to the uroporphyrinogen decarboxylase family.</text>
</comment>
<dbReference type="UniPathway" id="UPA00251">
    <property type="reaction ID" value="UER00321"/>
</dbReference>
<evidence type="ECO:0000259" key="11">
    <source>
        <dbReference type="PROSITE" id="PS00907"/>
    </source>
</evidence>
<dbReference type="Pfam" id="PF01208">
    <property type="entry name" value="URO-D"/>
    <property type="match status" value="1"/>
</dbReference>
<keyword evidence="6 7" id="KW-0627">Porphyrin biosynthesis</keyword>
<comment type="subunit">
    <text evidence="7">Homodimer.</text>
</comment>